<name>A0A7X9S1Q8_9BACT</name>
<dbReference type="Proteomes" id="UP000576082">
    <property type="component" value="Unassembled WGS sequence"/>
</dbReference>
<dbReference type="AlphaFoldDB" id="A0A7X9S1Q8"/>
<dbReference type="EMBL" id="JABANE010000189">
    <property type="protein sequence ID" value="NME72669.1"/>
    <property type="molecule type" value="Genomic_DNA"/>
</dbReference>
<comment type="caution">
    <text evidence="4">The sequence shown here is derived from an EMBL/GenBank/DDBJ whole genome shotgun (WGS) entry which is preliminary data.</text>
</comment>
<dbReference type="Pfam" id="PF03629">
    <property type="entry name" value="SASA"/>
    <property type="match status" value="1"/>
</dbReference>
<evidence type="ECO:0000313" key="4">
    <source>
        <dbReference type="EMBL" id="NME72669.1"/>
    </source>
</evidence>
<dbReference type="GO" id="GO:0016788">
    <property type="term" value="F:hydrolase activity, acting on ester bonds"/>
    <property type="evidence" value="ECO:0007669"/>
    <property type="project" value="UniProtKB-ARBA"/>
</dbReference>
<reference evidence="4 5" key="1">
    <citation type="submission" date="2020-04" db="EMBL/GenBank/DDBJ databases">
        <title>Flammeovirga sp. SR4, a novel species isolated from seawater.</title>
        <authorList>
            <person name="Wang X."/>
        </authorList>
    </citation>
    <scope>NUCLEOTIDE SEQUENCE [LARGE SCALE GENOMIC DNA]</scope>
    <source>
        <strain evidence="4 5">ATCC 23126</strain>
    </source>
</reference>
<dbReference type="InterPro" id="IPR005181">
    <property type="entry name" value="SASA"/>
</dbReference>
<keyword evidence="2" id="KW-0732">Signal</keyword>
<gene>
    <name evidence="4" type="ORF">HHU12_32215</name>
</gene>
<feature type="chain" id="PRO_5031558760" evidence="2">
    <location>
        <begin position="19"/>
        <end position="290"/>
    </location>
</feature>
<dbReference type="InterPro" id="IPR036514">
    <property type="entry name" value="SGNH_hydro_sf"/>
</dbReference>
<dbReference type="RefSeq" id="WP_169660852.1">
    <property type="nucleotide sequence ID" value="NZ_JABANE010000189.1"/>
</dbReference>
<dbReference type="InterPro" id="IPR052940">
    <property type="entry name" value="Carb_Esterase_6"/>
</dbReference>
<organism evidence="4 5">
    <name type="scientific">Flammeovirga aprica JL-4</name>
    <dbReference type="NCBI Taxonomy" id="694437"/>
    <lineage>
        <taxon>Bacteria</taxon>
        <taxon>Pseudomonadati</taxon>
        <taxon>Bacteroidota</taxon>
        <taxon>Cytophagia</taxon>
        <taxon>Cytophagales</taxon>
        <taxon>Flammeovirgaceae</taxon>
        <taxon>Flammeovirga</taxon>
    </lineage>
</organism>
<sequence length="290" mass="33032">MKILLLQLLFLFPAFCFAQDNKVYVVLLGGQSNMAGRGQFQELTPENKARADEASKYVSIASGSKTVHPLSYSAPDKRQVNFGPELFIGIRLYEQFPNRKFLLIKEAQGGTSLYGAWHPQWTQERVMIGERDAKRQKMKLFSKHISIVKNVLDQLMNQGKQPVVIGMCWMQGEKDSRLEATASEYGENLKLLIQGYRNFLDQEDMLFVYGQINCPPRTKFPSGTDVVREQMADAVNEKNGIYMISTSMDSSWKDFPKREDNVHYNTLGQEKLGTAFGEVLIQNNRKIAVK</sequence>
<keyword evidence="5" id="KW-1185">Reference proteome</keyword>
<evidence type="ECO:0000256" key="1">
    <source>
        <dbReference type="ARBA" id="ARBA00022801"/>
    </source>
</evidence>
<evidence type="ECO:0000256" key="2">
    <source>
        <dbReference type="SAM" id="SignalP"/>
    </source>
</evidence>
<dbReference type="PANTHER" id="PTHR31988:SF19">
    <property type="entry name" value="9-O-ACETYL-N-ACETYLNEURAMINIC ACID DEACETYLASE-RELATED"/>
    <property type="match status" value="1"/>
</dbReference>
<keyword evidence="1" id="KW-0378">Hydrolase</keyword>
<dbReference type="SUPFAM" id="SSF52266">
    <property type="entry name" value="SGNH hydrolase"/>
    <property type="match status" value="1"/>
</dbReference>
<proteinExistence type="predicted"/>
<evidence type="ECO:0000259" key="3">
    <source>
        <dbReference type="Pfam" id="PF03629"/>
    </source>
</evidence>
<feature type="signal peptide" evidence="2">
    <location>
        <begin position="1"/>
        <end position="18"/>
    </location>
</feature>
<feature type="domain" description="Sialate O-acetylesterase" evidence="3">
    <location>
        <begin position="25"/>
        <end position="281"/>
    </location>
</feature>
<protein>
    <submittedName>
        <fullName evidence="4">Sialate O-acetylesterase</fullName>
    </submittedName>
</protein>
<accession>A0A7X9S1Q8</accession>
<dbReference type="PANTHER" id="PTHR31988">
    <property type="entry name" value="ESTERASE, PUTATIVE (DUF303)-RELATED"/>
    <property type="match status" value="1"/>
</dbReference>
<dbReference type="Gene3D" id="3.40.50.1110">
    <property type="entry name" value="SGNH hydrolase"/>
    <property type="match status" value="1"/>
</dbReference>
<evidence type="ECO:0000313" key="5">
    <source>
        <dbReference type="Proteomes" id="UP000576082"/>
    </source>
</evidence>